<feature type="non-terminal residue" evidence="1">
    <location>
        <position position="110"/>
    </location>
</feature>
<feature type="non-terminal residue" evidence="1">
    <location>
        <position position="1"/>
    </location>
</feature>
<dbReference type="InterPro" id="IPR043129">
    <property type="entry name" value="ATPase_NBD"/>
</dbReference>
<gene>
    <name evidence="1" type="ORF">S06H3_11618</name>
</gene>
<dbReference type="Gene3D" id="3.30.420.40">
    <property type="match status" value="1"/>
</dbReference>
<name>X1NES5_9ZZZZ</name>
<evidence type="ECO:0000313" key="1">
    <source>
        <dbReference type="EMBL" id="GAI17169.1"/>
    </source>
</evidence>
<dbReference type="SUPFAM" id="SSF53067">
    <property type="entry name" value="Actin-like ATPase domain"/>
    <property type="match status" value="1"/>
</dbReference>
<organism evidence="1">
    <name type="scientific">marine sediment metagenome</name>
    <dbReference type="NCBI Taxonomy" id="412755"/>
    <lineage>
        <taxon>unclassified sequences</taxon>
        <taxon>metagenomes</taxon>
        <taxon>ecological metagenomes</taxon>
    </lineage>
</organism>
<dbReference type="PANTHER" id="PTHR18964">
    <property type="entry name" value="ROK (REPRESSOR, ORF, KINASE) FAMILY"/>
    <property type="match status" value="1"/>
</dbReference>
<comment type="caution">
    <text evidence="1">The sequence shown here is derived from an EMBL/GenBank/DDBJ whole genome shotgun (WGS) entry which is preliminary data.</text>
</comment>
<sequence length="110" mass="12183">GKRLVAGVIIENEIKRGNHYLIGEIGHMIIDPEGREICACGGKGCFEAMVSTNRILRMAKEKHKEYPDSIIFNGNNPDAIDIYDIFDASNKGDKLASNIMDDVINWFGIG</sequence>
<dbReference type="EMBL" id="BARV01005705">
    <property type="protein sequence ID" value="GAI17169.1"/>
    <property type="molecule type" value="Genomic_DNA"/>
</dbReference>
<dbReference type="InterPro" id="IPR000600">
    <property type="entry name" value="ROK"/>
</dbReference>
<accession>X1NES5</accession>
<reference evidence="1" key="1">
    <citation type="journal article" date="2014" name="Front. Microbiol.">
        <title>High frequency of phylogenetically diverse reductive dehalogenase-homologous genes in deep subseafloor sedimentary metagenomes.</title>
        <authorList>
            <person name="Kawai M."/>
            <person name="Futagami T."/>
            <person name="Toyoda A."/>
            <person name="Takaki Y."/>
            <person name="Nishi S."/>
            <person name="Hori S."/>
            <person name="Arai W."/>
            <person name="Tsubouchi T."/>
            <person name="Morono Y."/>
            <person name="Uchiyama I."/>
            <person name="Ito T."/>
            <person name="Fujiyama A."/>
            <person name="Inagaki F."/>
            <person name="Takami H."/>
        </authorList>
    </citation>
    <scope>NUCLEOTIDE SEQUENCE</scope>
    <source>
        <strain evidence="1">Expedition CK06-06</strain>
    </source>
</reference>
<evidence type="ECO:0008006" key="2">
    <source>
        <dbReference type="Google" id="ProtNLM"/>
    </source>
</evidence>
<dbReference type="PANTHER" id="PTHR18964:SF149">
    <property type="entry name" value="BIFUNCTIONAL UDP-N-ACETYLGLUCOSAMINE 2-EPIMERASE_N-ACETYLMANNOSAMINE KINASE"/>
    <property type="match status" value="1"/>
</dbReference>
<proteinExistence type="predicted"/>
<dbReference type="Pfam" id="PF00480">
    <property type="entry name" value="ROK"/>
    <property type="match status" value="1"/>
</dbReference>
<protein>
    <recommendedName>
        <fullName evidence="2">ROK family protein</fullName>
    </recommendedName>
</protein>
<dbReference type="AlphaFoldDB" id="X1NES5"/>